<evidence type="ECO:0000313" key="3">
    <source>
        <dbReference type="Proteomes" id="UP001267710"/>
    </source>
</evidence>
<evidence type="ECO:0000313" key="2">
    <source>
        <dbReference type="EMBL" id="MDR6214098.1"/>
    </source>
</evidence>
<reference evidence="2 3" key="1">
    <citation type="submission" date="2023-08" db="EMBL/GenBank/DDBJ databases">
        <title>Functional and genomic diversity of the sorghum phyllosphere microbiome.</title>
        <authorList>
            <person name="Shade A."/>
        </authorList>
    </citation>
    <scope>NUCLEOTIDE SEQUENCE [LARGE SCALE GENOMIC DNA]</scope>
    <source>
        <strain evidence="2 3">SORGH_AS_0335</strain>
    </source>
</reference>
<evidence type="ECO:0000256" key="1">
    <source>
        <dbReference type="SAM" id="MobiDB-lite"/>
    </source>
</evidence>
<sequence length="122" mass="13006">MSFEAQLAVAESQLHEVKTALLSTHATDLERCAALLRQTAATLAAAAAESTGTNAQPRTPAFTQRLRAIQAELSIQREQLQRLLVLAEAQAATFLPPKDASTYGNGPGPMGASRARIYRSNS</sequence>
<gene>
    <name evidence="2" type="ORF">QE399_001787</name>
</gene>
<organism evidence="2 3">
    <name type="scientific">Paracidovorax wautersii</name>
    <dbReference type="NCBI Taxonomy" id="1177982"/>
    <lineage>
        <taxon>Bacteria</taxon>
        <taxon>Pseudomonadati</taxon>
        <taxon>Pseudomonadota</taxon>
        <taxon>Betaproteobacteria</taxon>
        <taxon>Burkholderiales</taxon>
        <taxon>Comamonadaceae</taxon>
        <taxon>Paracidovorax</taxon>
    </lineage>
</organism>
<comment type="caution">
    <text evidence="2">The sequence shown here is derived from an EMBL/GenBank/DDBJ whole genome shotgun (WGS) entry which is preliminary data.</text>
</comment>
<protein>
    <submittedName>
        <fullName evidence="2">Anti-sigma factor ChrR (Cupin superfamily)</fullName>
    </submittedName>
</protein>
<name>A0ABU1IA65_9BURK</name>
<dbReference type="EMBL" id="JAVIZX010000001">
    <property type="protein sequence ID" value="MDR6214098.1"/>
    <property type="molecule type" value="Genomic_DNA"/>
</dbReference>
<proteinExistence type="predicted"/>
<keyword evidence="3" id="KW-1185">Reference proteome</keyword>
<feature type="region of interest" description="Disordered" evidence="1">
    <location>
        <begin position="96"/>
        <end position="122"/>
    </location>
</feature>
<dbReference type="RefSeq" id="WP_309828096.1">
    <property type="nucleotide sequence ID" value="NZ_JAVIZX010000001.1"/>
</dbReference>
<dbReference type="Proteomes" id="UP001267710">
    <property type="component" value="Unassembled WGS sequence"/>
</dbReference>
<accession>A0ABU1IA65</accession>